<dbReference type="Gene3D" id="3.40.50.300">
    <property type="entry name" value="P-loop containing nucleotide triphosphate hydrolases"/>
    <property type="match status" value="2"/>
</dbReference>
<accession>A0A540R7F0</accession>
<dbReference type="GO" id="GO:0016818">
    <property type="term" value="F:hydrolase activity, acting on acid anhydrides, in phosphorus-containing anhydrides"/>
    <property type="evidence" value="ECO:0007669"/>
    <property type="project" value="InterPro"/>
</dbReference>
<dbReference type="GO" id="GO:0046872">
    <property type="term" value="F:metal ion binding"/>
    <property type="evidence" value="ECO:0007669"/>
    <property type="project" value="UniProtKB-KW"/>
</dbReference>
<dbReference type="GO" id="GO:0003677">
    <property type="term" value="F:DNA binding"/>
    <property type="evidence" value="ECO:0007669"/>
    <property type="project" value="UniProtKB-KW"/>
</dbReference>
<dbReference type="InterPro" id="IPR014001">
    <property type="entry name" value="Helicase_ATP-bd"/>
</dbReference>
<dbReference type="PANTHER" id="PTHR11472">
    <property type="entry name" value="DNA REPAIR DEAD HELICASE RAD3/XP-D SUBFAMILY MEMBER"/>
    <property type="match status" value="1"/>
</dbReference>
<evidence type="ECO:0000256" key="9">
    <source>
        <dbReference type="ARBA" id="ARBA00023125"/>
    </source>
</evidence>
<proteinExistence type="inferred from homology"/>
<dbReference type="GO" id="GO:0006139">
    <property type="term" value="P:nucleobase-containing compound metabolic process"/>
    <property type="evidence" value="ECO:0007669"/>
    <property type="project" value="InterPro"/>
</dbReference>
<feature type="domain" description="Helicase ATP-binding" evidence="16">
    <location>
        <begin position="1"/>
        <end position="306"/>
    </location>
</feature>
<dbReference type="Pfam" id="PF13307">
    <property type="entry name" value="Helicase_C_2"/>
    <property type="match status" value="1"/>
</dbReference>
<keyword evidence="10" id="KW-0413">Isomerase</keyword>
<dbReference type="GO" id="GO:0043139">
    <property type="term" value="F:5'-3' DNA helicase activity"/>
    <property type="evidence" value="ECO:0007669"/>
    <property type="project" value="UniProtKB-EC"/>
</dbReference>
<keyword evidence="3" id="KW-0547">Nucleotide-binding</keyword>
<evidence type="ECO:0000256" key="14">
    <source>
        <dbReference type="ARBA" id="ARBA00073590"/>
    </source>
</evidence>
<reference evidence="17 18" key="1">
    <citation type="submission" date="2019-06" db="EMBL/GenBank/DDBJ databases">
        <title>Draft genome of C. phoceense Strain 272.</title>
        <authorList>
            <person name="Pacheco L.G.C."/>
            <person name="Barberis C.M."/>
            <person name="Almuzara M.N."/>
            <person name="Traglia G.M."/>
            <person name="Santos C.S."/>
            <person name="Rocha D.J.P.G."/>
            <person name="Aguiar E.R.G.R."/>
            <person name="Vay C.A."/>
        </authorList>
    </citation>
    <scope>NUCLEOTIDE SEQUENCE [LARGE SCALE GENOMIC DNA]</scope>
    <source>
        <strain evidence="17 18">272</strain>
    </source>
</reference>
<keyword evidence="9" id="KW-0238">DNA-binding</keyword>
<keyword evidence="5 17" id="KW-0347">Helicase</keyword>
<keyword evidence="2" id="KW-0479">Metal-binding</keyword>
<dbReference type="PANTHER" id="PTHR11472:SF34">
    <property type="entry name" value="REGULATOR OF TELOMERE ELONGATION HELICASE 1"/>
    <property type="match status" value="1"/>
</dbReference>
<evidence type="ECO:0000256" key="8">
    <source>
        <dbReference type="ARBA" id="ARBA00023014"/>
    </source>
</evidence>
<comment type="cofactor">
    <cofactor evidence="1">
        <name>[4Fe-4S] cluster</name>
        <dbReference type="ChEBI" id="CHEBI:49883"/>
    </cofactor>
</comment>
<dbReference type="PROSITE" id="PS51193">
    <property type="entry name" value="HELICASE_ATP_BIND_2"/>
    <property type="match status" value="1"/>
</dbReference>
<sequence length="625" mass="67632">MAKAVTKAFETQRHLAVQAGTGTGKSLAYLVPSLRHAQGAETSVIVSTATLALQRQLVHRDLPRLTEALAEEMDREPTFAIMKGRANYLCLNKLAQPESPEAMLDDGAGLDGGSWRERAAQRVTEWAQETETGDRDDLEPGVPDDVWKAFSVTSRECLGASRCPHGEDCFAELARREAADADVIVTNHALLAIDALSEANILPDHDAVVIDEAHELDDRITSVTTAEITARVISMAGNRVKALASDSGLTDLAEEFTIVTADCPEGRWTDMPEPVSQHLTGMEDTLRRMREKIARAPEGEQKDDPEKFAERQNLTNHLSDLAEAVARMRAVFAQGNPAEHEDVVWLSRRNGDGPATLAVAPLSVADLLRSNLFGEQTVVLTSATLALGGRFDVMATQWGLPTGTWDSLDAGTPFDPAKSGILYTAAHLPQPGRDGLSPETLAEIYELIMAAGGRTLGLFSSRRAANQAADALRARLPFDLYVQGDDTIGALVDTFAKNENSCLFGTLTLWQGVDVPGPACSLVLIDRIPFPRPDDPLMQARVDAAKAAGRNGFMEVSATHAALLMAQGAGRLLRHVGDRGVVAVLDPRLETKRYGGFLKASMPRFWQTTNPETVRGALKRLVQQL</sequence>
<evidence type="ECO:0000313" key="17">
    <source>
        <dbReference type="EMBL" id="TQE43675.1"/>
    </source>
</evidence>
<dbReference type="Proteomes" id="UP000318080">
    <property type="component" value="Unassembled WGS sequence"/>
</dbReference>
<evidence type="ECO:0000256" key="7">
    <source>
        <dbReference type="ARBA" id="ARBA00023004"/>
    </source>
</evidence>
<evidence type="ECO:0000256" key="15">
    <source>
        <dbReference type="ARBA" id="ARBA00079061"/>
    </source>
</evidence>
<dbReference type="GO" id="GO:0051536">
    <property type="term" value="F:iron-sulfur cluster binding"/>
    <property type="evidence" value="ECO:0007669"/>
    <property type="project" value="UniProtKB-KW"/>
</dbReference>
<dbReference type="SMART" id="SM00487">
    <property type="entry name" value="DEXDc"/>
    <property type="match status" value="1"/>
</dbReference>
<organism evidence="17 18">
    <name type="scientific">Corynebacterium phoceense</name>
    <dbReference type="NCBI Taxonomy" id="1686286"/>
    <lineage>
        <taxon>Bacteria</taxon>
        <taxon>Bacillati</taxon>
        <taxon>Actinomycetota</taxon>
        <taxon>Actinomycetes</taxon>
        <taxon>Mycobacteriales</taxon>
        <taxon>Corynebacteriaceae</taxon>
        <taxon>Corynebacterium</taxon>
    </lineage>
</organism>
<evidence type="ECO:0000256" key="5">
    <source>
        <dbReference type="ARBA" id="ARBA00022806"/>
    </source>
</evidence>
<evidence type="ECO:0000256" key="1">
    <source>
        <dbReference type="ARBA" id="ARBA00001966"/>
    </source>
</evidence>
<dbReference type="GO" id="GO:0005524">
    <property type="term" value="F:ATP binding"/>
    <property type="evidence" value="ECO:0007669"/>
    <property type="project" value="UniProtKB-KW"/>
</dbReference>
<name>A0A540R7F0_9CORY</name>
<evidence type="ECO:0000256" key="11">
    <source>
        <dbReference type="ARBA" id="ARBA00038058"/>
    </source>
</evidence>
<evidence type="ECO:0000256" key="4">
    <source>
        <dbReference type="ARBA" id="ARBA00022801"/>
    </source>
</evidence>
<evidence type="ECO:0000256" key="10">
    <source>
        <dbReference type="ARBA" id="ARBA00023235"/>
    </source>
</evidence>
<dbReference type="InterPro" id="IPR027417">
    <property type="entry name" value="P-loop_NTPase"/>
</dbReference>
<dbReference type="STRING" id="1686286.GCA_900092335_02708"/>
<comment type="caution">
    <text evidence="17">The sequence shown here is derived from an EMBL/GenBank/DDBJ whole genome shotgun (WGS) entry which is preliminary data.</text>
</comment>
<evidence type="ECO:0000256" key="13">
    <source>
        <dbReference type="ARBA" id="ARBA00048954"/>
    </source>
</evidence>
<evidence type="ECO:0000256" key="6">
    <source>
        <dbReference type="ARBA" id="ARBA00022840"/>
    </source>
</evidence>
<keyword evidence="18" id="KW-1185">Reference proteome</keyword>
<dbReference type="InterPro" id="IPR006555">
    <property type="entry name" value="ATP-dep_Helicase_C"/>
</dbReference>
<dbReference type="AlphaFoldDB" id="A0A540R7F0"/>
<gene>
    <name evidence="17" type="ORF">EJK80_06500</name>
</gene>
<keyword evidence="4" id="KW-0378">Hydrolase</keyword>
<dbReference type="InterPro" id="IPR045028">
    <property type="entry name" value="DinG/Rad3-like"/>
</dbReference>
<evidence type="ECO:0000313" key="18">
    <source>
        <dbReference type="Proteomes" id="UP000318080"/>
    </source>
</evidence>
<keyword evidence="7" id="KW-0408">Iron</keyword>
<dbReference type="EMBL" id="VHIR01000007">
    <property type="protein sequence ID" value="TQE43675.1"/>
    <property type="molecule type" value="Genomic_DNA"/>
</dbReference>
<dbReference type="EC" id="5.6.2.3" evidence="12"/>
<dbReference type="Pfam" id="PF00270">
    <property type="entry name" value="DEAD"/>
    <property type="match status" value="1"/>
</dbReference>
<dbReference type="SMART" id="SM00491">
    <property type="entry name" value="HELICc2"/>
    <property type="match status" value="1"/>
</dbReference>
<dbReference type="InterPro" id="IPR010614">
    <property type="entry name" value="RAD3-like_helicase_DEAD"/>
</dbReference>
<dbReference type="FunFam" id="3.40.50.300:FF:000437">
    <property type="entry name" value="ATP-dependent DNA helicase DinG"/>
    <property type="match status" value="1"/>
</dbReference>
<dbReference type="InterPro" id="IPR014013">
    <property type="entry name" value="Helic_SF1/SF2_ATP-bd_DinG/Rad3"/>
</dbReference>
<evidence type="ECO:0000256" key="12">
    <source>
        <dbReference type="ARBA" id="ARBA00044969"/>
    </source>
</evidence>
<dbReference type="SUPFAM" id="SSF52540">
    <property type="entry name" value="P-loop containing nucleoside triphosphate hydrolases"/>
    <property type="match status" value="1"/>
</dbReference>
<evidence type="ECO:0000259" key="16">
    <source>
        <dbReference type="PROSITE" id="PS51193"/>
    </source>
</evidence>
<dbReference type="InterPro" id="IPR011545">
    <property type="entry name" value="DEAD/DEAH_box_helicase_dom"/>
</dbReference>
<keyword evidence="8" id="KW-0411">Iron-sulfur</keyword>
<comment type="similarity">
    <text evidence="11">Belongs to the helicase family. DinG subfamily.</text>
</comment>
<comment type="catalytic activity">
    <reaction evidence="13">
        <text>ATP + H2O = ADP + phosphate + H(+)</text>
        <dbReference type="Rhea" id="RHEA:13065"/>
        <dbReference type="ChEBI" id="CHEBI:15377"/>
        <dbReference type="ChEBI" id="CHEBI:15378"/>
        <dbReference type="ChEBI" id="CHEBI:30616"/>
        <dbReference type="ChEBI" id="CHEBI:43474"/>
        <dbReference type="ChEBI" id="CHEBI:456216"/>
        <dbReference type="EC" id="5.6.2.3"/>
    </reaction>
</comment>
<evidence type="ECO:0000256" key="2">
    <source>
        <dbReference type="ARBA" id="ARBA00022723"/>
    </source>
</evidence>
<dbReference type="Pfam" id="PF06733">
    <property type="entry name" value="DEAD_2"/>
    <property type="match status" value="1"/>
</dbReference>
<keyword evidence="6" id="KW-0067">ATP-binding</keyword>
<evidence type="ECO:0000256" key="3">
    <source>
        <dbReference type="ARBA" id="ARBA00022741"/>
    </source>
</evidence>
<protein>
    <recommendedName>
        <fullName evidence="14">ATP-dependent helicase DinG</fullName>
        <ecNumber evidence="12">5.6.2.3</ecNumber>
    </recommendedName>
    <alternativeName>
        <fullName evidence="15">DNA 5'-3' helicase DinG</fullName>
    </alternativeName>
</protein>